<feature type="modified residue" description="N6-(pyridoxal phosphate)lysine" evidence="3">
    <location>
        <position position="91"/>
    </location>
</feature>
<name>A0A318SXV0_9BURK</name>
<proteinExistence type="predicted"/>
<dbReference type="AlphaFoldDB" id="A0A318SXV0"/>
<gene>
    <name evidence="5" type="ORF">DFQ15_101178</name>
</gene>
<dbReference type="InterPro" id="IPR009006">
    <property type="entry name" value="Ala_racemase/Decarboxylase_C"/>
</dbReference>
<dbReference type="EMBL" id="QJTC01000001">
    <property type="protein sequence ID" value="PYE79857.1"/>
    <property type="molecule type" value="Genomic_DNA"/>
</dbReference>
<organism evidence="5 6">
    <name type="scientific">Xylophilus ampelinus</name>
    <dbReference type="NCBI Taxonomy" id="54067"/>
    <lineage>
        <taxon>Bacteria</taxon>
        <taxon>Pseudomonadati</taxon>
        <taxon>Pseudomonadota</taxon>
        <taxon>Betaproteobacteria</taxon>
        <taxon>Burkholderiales</taxon>
        <taxon>Xylophilus</taxon>
    </lineage>
</organism>
<protein>
    <submittedName>
        <fullName evidence="5">Diaminopimelate decarboxylase</fullName>
    </submittedName>
</protein>
<sequence>METRGDTAAEEKNYDLSLRYDPALAFKLAPHRHPFVASLLLRHAGLLKELSRGFGSPLHIVFPQIFTENVQRFRRVFAENGLTGTILYAKKANKADTFAQACAQLGIGIDVASIGEFTKALAAGVRGERIGISGPEKTDGLLNLALRHGGLIAIDSLSELRRLAVLAAASGTTARVLLRFRPPGQASSRFGLTATEYRAALECCTSQKGCIRLEGFSFHLSGYSIEKRAEFAGQLIELCLQAQALGFKTCGQIDLGGGLPVQYVDPEQWRRFLQQDAAAHYHAGKTFSGFYPYGAVRHGADALRDLLNCPTGGGTSLAQKARRHGVEFIIEPGRALLDQAGLTLFKVLGVKDRHVGEGYGYGYGYGIVTVQGSSLSLSEQWFNSEYLPDPQLLGAAENEGQVFLACVGGSTCLEGDMLTWRKIGFPAPVQPGDRLVYLNTAGYQMDSNESPFHEAILPSKVVVELHGEPLAPHWHLDGI</sequence>
<dbReference type="Pfam" id="PF02784">
    <property type="entry name" value="Orn_Arg_deC_N"/>
    <property type="match status" value="1"/>
</dbReference>
<evidence type="ECO:0000259" key="4">
    <source>
        <dbReference type="Pfam" id="PF02784"/>
    </source>
</evidence>
<dbReference type="GO" id="GO:0008836">
    <property type="term" value="F:diaminopimelate decarboxylase activity"/>
    <property type="evidence" value="ECO:0007669"/>
    <property type="project" value="TreeGrafter"/>
</dbReference>
<dbReference type="GO" id="GO:0009089">
    <property type="term" value="P:lysine biosynthetic process via diaminopimelate"/>
    <property type="evidence" value="ECO:0007669"/>
    <property type="project" value="TreeGrafter"/>
</dbReference>
<keyword evidence="2 3" id="KW-0663">Pyridoxal phosphate</keyword>
<dbReference type="SUPFAM" id="SSF50621">
    <property type="entry name" value="Alanine racemase C-terminal domain-like"/>
    <property type="match status" value="1"/>
</dbReference>
<feature type="active site" description="Proton donor" evidence="3">
    <location>
        <position position="412"/>
    </location>
</feature>
<evidence type="ECO:0000313" key="5">
    <source>
        <dbReference type="EMBL" id="PYE79857.1"/>
    </source>
</evidence>
<dbReference type="Gene3D" id="2.40.37.10">
    <property type="entry name" value="Lyase, Ornithine Decarboxylase, Chain A, domain 1"/>
    <property type="match status" value="1"/>
</dbReference>
<evidence type="ECO:0000256" key="1">
    <source>
        <dbReference type="ARBA" id="ARBA00001933"/>
    </source>
</evidence>
<evidence type="ECO:0000256" key="3">
    <source>
        <dbReference type="PIRSR" id="PIRSR600183-50"/>
    </source>
</evidence>
<accession>A0A318SXV0</accession>
<comment type="cofactor">
    <cofactor evidence="1 3">
        <name>pyridoxal 5'-phosphate</name>
        <dbReference type="ChEBI" id="CHEBI:597326"/>
    </cofactor>
</comment>
<dbReference type="PANTHER" id="PTHR43727:SF2">
    <property type="entry name" value="GROUP IV DECARBOXYLASE"/>
    <property type="match status" value="1"/>
</dbReference>
<dbReference type="InterPro" id="IPR000183">
    <property type="entry name" value="Orn/DAP/Arg_de-COase"/>
</dbReference>
<comment type="caution">
    <text evidence="5">The sequence shown here is derived from an EMBL/GenBank/DDBJ whole genome shotgun (WGS) entry which is preliminary data.</text>
</comment>
<dbReference type="Gene3D" id="3.20.20.10">
    <property type="entry name" value="Alanine racemase"/>
    <property type="match status" value="1"/>
</dbReference>
<dbReference type="PANTHER" id="PTHR43727">
    <property type="entry name" value="DIAMINOPIMELATE DECARBOXYLASE"/>
    <property type="match status" value="1"/>
</dbReference>
<dbReference type="PRINTS" id="PR01179">
    <property type="entry name" value="ODADCRBXLASE"/>
</dbReference>
<dbReference type="InterPro" id="IPR022644">
    <property type="entry name" value="De-COase2_N"/>
</dbReference>
<evidence type="ECO:0000313" key="6">
    <source>
        <dbReference type="Proteomes" id="UP000247540"/>
    </source>
</evidence>
<dbReference type="InterPro" id="IPR029066">
    <property type="entry name" value="PLP-binding_barrel"/>
</dbReference>
<dbReference type="SUPFAM" id="SSF51419">
    <property type="entry name" value="PLP-binding barrel"/>
    <property type="match status" value="1"/>
</dbReference>
<dbReference type="Proteomes" id="UP000247540">
    <property type="component" value="Unassembled WGS sequence"/>
</dbReference>
<reference evidence="5 6" key="1">
    <citation type="submission" date="2018-06" db="EMBL/GenBank/DDBJ databases">
        <title>Genomic Encyclopedia of Type Strains, Phase III (KMG-III): the genomes of soil and plant-associated and newly described type strains.</title>
        <authorList>
            <person name="Whitman W."/>
        </authorList>
    </citation>
    <scope>NUCLEOTIDE SEQUENCE [LARGE SCALE GENOMIC DNA]</scope>
    <source>
        <strain evidence="5 6">CECT 7646</strain>
    </source>
</reference>
<evidence type="ECO:0000256" key="2">
    <source>
        <dbReference type="ARBA" id="ARBA00022898"/>
    </source>
</evidence>
<feature type="domain" description="Orn/DAP/Arg decarboxylase 2 N-terminal" evidence="4">
    <location>
        <begin position="68"/>
        <end position="268"/>
    </location>
</feature>
<keyword evidence="6" id="KW-1185">Reference proteome</keyword>